<proteinExistence type="predicted"/>
<reference evidence="1 2" key="1">
    <citation type="submission" date="2019-09" db="EMBL/GenBank/DDBJ databases">
        <title>Taxonomy of Antarctic Massilia spp.: description of Massilia rubra sp. nov., Massilia aquatica sp. nov., Massilia mucilaginosa sp. nov., Massilia frigida sp. nov. isolated from streams, lakes and regoliths.</title>
        <authorList>
            <person name="Holochova P."/>
            <person name="Sedlacek I."/>
            <person name="Kralova S."/>
            <person name="Maslanova I."/>
            <person name="Busse H.-J."/>
            <person name="Stankova E."/>
            <person name="Vrbovska V."/>
            <person name="Kovarovic V."/>
            <person name="Bartak M."/>
            <person name="Svec P."/>
            <person name="Pantucek R."/>
        </authorList>
    </citation>
    <scope>NUCLEOTIDE SEQUENCE [LARGE SCALE GENOMIC DNA]</scope>
    <source>
        <strain evidence="1 2">CCM 8692</strain>
    </source>
</reference>
<evidence type="ECO:0000313" key="2">
    <source>
        <dbReference type="Proteomes" id="UP000785613"/>
    </source>
</evidence>
<evidence type="ECO:0000313" key="1">
    <source>
        <dbReference type="EMBL" id="NHZ32990.1"/>
    </source>
</evidence>
<keyword evidence="2" id="KW-1185">Reference proteome</keyword>
<dbReference type="EMBL" id="VUYU01000003">
    <property type="protein sequence ID" value="NHZ32990.1"/>
    <property type="molecule type" value="Genomic_DNA"/>
</dbReference>
<name>A0ABX0LG31_9BURK</name>
<organism evidence="1 2">
    <name type="scientific">Massilia rubra</name>
    <dbReference type="NCBI Taxonomy" id="2607910"/>
    <lineage>
        <taxon>Bacteria</taxon>
        <taxon>Pseudomonadati</taxon>
        <taxon>Pseudomonadota</taxon>
        <taxon>Betaproteobacteria</taxon>
        <taxon>Burkholderiales</taxon>
        <taxon>Oxalobacteraceae</taxon>
        <taxon>Telluria group</taxon>
        <taxon>Massilia</taxon>
    </lineage>
</organism>
<comment type="caution">
    <text evidence="1">The sequence shown here is derived from an EMBL/GenBank/DDBJ whole genome shotgun (WGS) entry which is preliminary data.</text>
</comment>
<accession>A0ABX0LG31</accession>
<protein>
    <submittedName>
        <fullName evidence="1">Uncharacterized protein</fullName>
    </submittedName>
</protein>
<dbReference type="Proteomes" id="UP000785613">
    <property type="component" value="Unassembled WGS sequence"/>
</dbReference>
<gene>
    <name evidence="1" type="ORF">F0185_05230</name>
</gene>
<dbReference type="RefSeq" id="WP_167222272.1">
    <property type="nucleotide sequence ID" value="NZ_VUYU01000003.1"/>
</dbReference>
<sequence length="393" mass="42433">MDAAVFPGARAIHCLRSHRAALRQRIDQSLSNMNSTLRSFLLPLFVTALAAASPSFAQDSSQASTPAAAAQPAATPALPRERAYASKGPVSLYVNTYGDELTYLRIVHRSHVVGGNVGRMALSLLGTGGQTHNKEDFLGDAVTDTRKPLNLVSPMLLDLPKALDEKFVAVLAENEGSGAAARKNGMTITPLGWQLLYHELMAGTEREDEYVLRFAARFSKRPEGATDSFFRKVQDTVRSCAYVSKPRKLSAWKANDYEAVAAEQKLATQSCIDSITSELPGWLGIDTSSKIKSAKLNCQTEMNLCVAEADTTADPKAAKVECKVEYKQCVSEDVKPLVDSTPIGACKATFATCKAAVIDKARAINPGVKPEKSEYLPCTTELKACVKTVKDAR</sequence>